<evidence type="ECO:0000256" key="1">
    <source>
        <dbReference type="ARBA" id="ARBA00004167"/>
    </source>
</evidence>
<comment type="caution">
    <text evidence="7">The sequence shown here is derived from an EMBL/GenBank/DDBJ whole genome shotgun (WGS) entry which is preliminary data.</text>
</comment>
<dbReference type="AlphaFoldDB" id="A0A6A7N4N9"/>
<evidence type="ECO:0000256" key="5">
    <source>
        <dbReference type="SAM" id="SignalP"/>
    </source>
</evidence>
<feature type="chain" id="PRO_5025607454" evidence="5">
    <location>
        <begin position="25"/>
        <end position="217"/>
    </location>
</feature>
<sequence length="217" mass="23694">MNKKLLSVAAIAGVLGLLNLMSHAEQRGQAPFKALVSPATCAQPQWPNEARRYEIEGVTTIRFRIGEDGKVVRPEVSGSSGWKILDDAAIKGISRCVFQPNLDEARDGASFPVQFVWQFSDGPVIRPLLVADSCQPSERFQTFKDSDRRPSGSDGILLRFLVNSDGAPIRVVAEPNGQAPDLVAQAADYLQTCRFAIDPQLPGQRTDTAFGRVLLKM</sequence>
<evidence type="ECO:0000256" key="4">
    <source>
        <dbReference type="ARBA" id="ARBA00023136"/>
    </source>
</evidence>
<feature type="signal peptide" evidence="5">
    <location>
        <begin position="1"/>
        <end position="24"/>
    </location>
</feature>
<keyword evidence="8" id="KW-1185">Reference proteome</keyword>
<protein>
    <submittedName>
        <fullName evidence="7">TonB family protein</fullName>
    </submittedName>
</protein>
<proteinExistence type="predicted"/>
<keyword evidence="3" id="KW-1133">Transmembrane helix</keyword>
<keyword evidence="5" id="KW-0732">Signal</keyword>
<evidence type="ECO:0000256" key="3">
    <source>
        <dbReference type="ARBA" id="ARBA00022989"/>
    </source>
</evidence>
<dbReference type="SUPFAM" id="SSF74653">
    <property type="entry name" value="TolA/TonB C-terminal domain"/>
    <property type="match status" value="1"/>
</dbReference>
<name>A0A6A7N4N9_9BURK</name>
<dbReference type="Pfam" id="PF03544">
    <property type="entry name" value="TonB_C"/>
    <property type="match status" value="1"/>
</dbReference>
<feature type="domain" description="TonB C-terminal" evidence="6">
    <location>
        <begin position="31"/>
        <end position="126"/>
    </location>
</feature>
<organism evidence="7 8">
    <name type="scientific">Rugamonas aquatica</name>
    <dbReference type="NCBI Taxonomy" id="2743357"/>
    <lineage>
        <taxon>Bacteria</taxon>
        <taxon>Pseudomonadati</taxon>
        <taxon>Pseudomonadota</taxon>
        <taxon>Betaproteobacteria</taxon>
        <taxon>Burkholderiales</taxon>
        <taxon>Oxalobacteraceae</taxon>
        <taxon>Telluria group</taxon>
        <taxon>Rugamonas</taxon>
    </lineage>
</organism>
<evidence type="ECO:0000259" key="6">
    <source>
        <dbReference type="PROSITE" id="PS52015"/>
    </source>
</evidence>
<keyword evidence="2" id="KW-0812">Transmembrane</keyword>
<accession>A0A6A7N4N9</accession>
<gene>
    <name evidence="7" type="ORF">GEV02_17690</name>
</gene>
<dbReference type="InterPro" id="IPR006260">
    <property type="entry name" value="TonB/TolA_C"/>
</dbReference>
<dbReference type="Gene3D" id="3.30.1150.10">
    <property type="match status" value="1"/>
</dbReference>
<reference evidence="7 8" key="1">
    <citation type="submission" date="2019-10" db="EMBL/GenBank/DDBJ databases">
        <title>Two novel species isolated from a subtropical stream in China.</title>
        <authorList>
            <person name="Lu H."/>
        </authorList>
    </citation>
    <scope>NUCLEOTIDE SEQUENCE [LARGE SCALE GENOMIC DNA]</scope>
    <source>
        <strain evidence="7 8">FT29W</strain>
    </source>
</reference>
<dbReference type="GO" id="GO:0055085">
    <property type="term" value="P:transmembrane transport"/>
    <property type="evidence" value="ECO:0007669"/>
    <property type="project" value="InterPro"/>
</dbReference>
<dbReference type="RefSeq" id="WP_152839216.1">
    <property type="nucleotide sequence ID" value="NZ_WHUG01000006.1"/>
</dbReference>
<dbReference type="NCBIfam" id="TIGR01352">
    <property type="entry name" value="tonB_Cterm"/>
    <property type="match status" value="1"/>
</dbReference>
<dbReference type="EMBL" id="WHUG01000006">
    <property type="protein sequence ID" value="MQA39986.1"/>
    <property type="molecule type" value="Genomic_DNA"/>
</dbReference>
<dbReference type="Proteomes" id="UP000440498">
    <property type="component" value="Unassembled WGS sequence"/>
</dbReference>
<keyword evidence="4" id="KW-0472">Membrane</keyword>
<dbReference type="PROSITE" id="PS52015">
    <property type="entry name" value="TONB_CTD"/>
    <property type="match status" value="1"/>
</dbReference>
<comment type="subcellular location">
    <subcellularLocation>
        <location evidence="1">Membrane</location>
        <topology evidence="1">Single-pass membrane protein</topology>
    </subcellularLocation>
</comment>
<dbReference type="InterPro" id="IPR037682">
    <property type="entry name" value="TonB_C"/>
</dbReference>
<dbReference type="GO" id="GO:0016020">
    <property type="term" value="C:membrane"/>
    <property type="evidence" value="ECO:0007669"/>
    <property type="project" value="UniProtKB-SubCell"/>
</dbReference>
<evidence type="ECO:0000313" key="7">
    <source>
        <dbReference type="EMBL" id="MQA39986.1"/>
    </source>
</evidence>
<evidence type="ECO:0000313" key="8">
    <source>
        <dbReference type="Proteomes" id="UP000440498"/>
    </source>
</evidence>
<evidence type="ECO:0000256" key="2">
    <source>
        <dbReference type="ARBA" id="ARBA00022692"/>
    </source>
</evidence>